<dbReference type="GO" id="GO:0004523">
    <property type="term" value="F:RNA-DNA hybrid ribonuclease activity"/>
    <property type="evidence" value="ECO:0007669"/>
    <property type="project" value="InterPro"/>
</dbReference>
<dbReference type="GO" id="GO:0003676">
    <property type="term" value="F:nucleic acid binding"/>
    <property type="evidence" value="ECO:0007669"/>
    <property type="project" value="InterPro"/>
</dbReference>
<dbReference type="EMBL" id="PQIB02000009">
    <property type="protein sequence ID" value="RLM98646.1"/>
    <property type="molecule type" value="Genomic_DNA"/>
</dbReference>
<organism evidence="2 3">
    <name type="scientific">Panicum miliaceum</name>
    <name type="common">Proso millet</name>
    <name type="synonym">Broomcorn millet</name>
    <dbReference type="NCBI Taxonomy" id="4540"/>
    <lineage>
        <taxon>Eukaryota</taxon>
        <taxon>Viridiplantae</taxon>
        <taxon>Streptophyta</taxon>
        <taxon>Embryophyta</taxon>
        <taxon>Tracheophyta</taxon>
        <taxon>Spermatophyta</taxon>
        <taxon>Magnoliopsida</taxon>
        <taxon>Liliopsida</taxon>
        <taxon>Poales</taxon>
        <taxon>Poaceae</taxon>
        <taxon>PACMAD clade</taxon>
        <taxon>Panicoideae</taxon>
        <taxon>Panicodae</taxon>
        <taxon>Paniceae</taxon>
        <taxon>Panicinae</taxon>
        <taxon>Panicum</taxon>
        <taxon>Panicum sect. Panicum</taxon>
    </lineage>
</organism>
<evidence type="ECO:0000313" key="2">
    <source>
        <dbReference type="EMBL" id="RLM98646.1"/>
    </source>
</evidence>
<proteinExistence type="predicted"/>
<gene>
    <name evidence="2" type="ORF">C2845_PM06G15660</name>
</gene>
<comment type="caution">
    <text evidence="2">The sequence shown here is derived from an EMBL/GenBank/DDBJ whole genome shotgun (WGS) entry which is preliminary data.</text>
</comment>
<protein>
    <recommendedName>
        <fullName evidence="1">RNase H type-1 domain-containing protein</fullName>
    </recommendedName>
</protein>
<name>A0A3L6R721_PANMI</name>
<accession>A0A3L6R721</accession>
<keyword evidence="3" id="KW-1185">Reference proteome</keyword>
<evidence type="ECO:0000259" key="1">
    <source>
        <dbReference type="Pfam" id="PF13456"/>
    </source>
</evidence>
<dbReference type="Proteomes" id="UP000275267">
    <property type="component" value="Unassembled WGS sequence"/>
</dbReference>
<reference evidence="3" key="1">
    <citation type="journal article" date="2019" name="Nat. Commun.">
        <title>The genome of broomcorn millet.</title>
        <authorList>
            <person name="Zou C."/>
            <person name="Miki D."/>
            <person name="Li D."/>
            <person name="Tang Q."/>
            <person name="Xiao L."/>
            <person name="Rajput S."/>
            <person name="Deng P."/>
            <person name="Jia W."/>
            <person name="Huang R."/>
            <person name="Zhang M."/>
            <person name="Sun Y."/>
            <person name="Hu J."/>
            <person name="Fu X."/>
            <person name="Schnable P.S."/>
            <person name="Li F."/>
            <person name="Zhang H."/>
            <person name="Feng B."/>
            <person name="Zhu X."/>
            <person name="Liu R."/>
            <person name="Schnable J.C."/>
            <person name="Zhu J.-K."/>
            <person name="Zhang H."/>
        </authorList>
    </citation>
    <scope>NUCLEOTIDE SEQUENCE [LARGE SCALE GENOMIC DNA]</scope>
</reference>
<dbReference type="InterPro" id="IPR002156">
    <property type="entry name" value="RNaseH_domain"/>
</dbReference>
<sequence>MQVSADVLSLPKKKKLLIVGLLWLRWDVRNKANGGDSRRTTGKVTYEARMVTQQLQDAANAKGVQMTRTYAPRWTLLPPYIWKINVNAAFWANVMQGAWGFVICDHQGIAVLAGAGRLDVVRDVLCAESYACIEAFQVSADQVCSASLWRLILRPY</sequence>
<feature type="domain" description="RNase H type-1" evidence="1">
    <location>
        <begin position="85"/>
        <end position="141"/>
    </location>
</feature>
<evidence type="ECO:0000313" key="3">
    <source>
        <dbReference type="Proteomes" id="UP000275267"/>
    </source>
</evidence>
<dbReference type="Pfam" id="PF13456">
    <property type="entry name" value="RVT_3"/>
    <property type="match status" value="1"/>
</dbReference>
<dbReference type="AlphaFoldDB" id="A0A3L6R721"/>